<name>A0A1G7PUA3_9PSEU</name>
<dbReference type="InterPro" id="IPR012551">
    <property type="entry name" value="DUF1707_SHOCT-like"/>
</dbReference>
<dbReference type="STRING" id="200378.SAMN05216553_10481"/>
<reference evidence="4" key="1">
    <citation type="submission" date="2016-10" db="EMBL/GenBank/DDBJ databases">
        <authorList>
            <person name="Varghese N."/>
            <person name="Submissions S."/>
        </authorList>
    </citation>
    <scope>NUCLEOTIDE SEQUENCE [LARGE SCALE GENOMIC DNA]</scope>
    <source>
        <strain evidence="4">CGMCC 4.3506</strain>
    </source>
</reference>
<dbReference type="AlphaFoldDB" id="A0A1G7PUA3"/>
<gene>
    <name evidence="3" type="ORF">SAMN05216553_10481</name>
</gene>
<dbReference type="InterPro" id="IPR024425">
    <property type="entry name" value="LiaF-like_C"/>
</dbReference>
<dbReference type="PANTHER" id="PTHR40763">
    <property type="entry name" value="MEMBRANE PROTEIN-RELATED"/>
    <property type="match status" value="1"/>
</dbReference>
<protein>
    <submittedName>
        <fullName evidence="3">Cell wall-active antibiotics response 4TMS YvqF</fullName>
    </submittedName>
</protein>
<dbReference type="RefSeq" id="WP_090048034.1">
    <property type="nucleotide sequence ID" value="NZ_FNCC01000004.1"/>
</dbReference>
<dbReference type="Proteomes" id="UP000199623">
    <property type="component" value="Unassembled WGS sequence"/>
</dbReference>
<sequence>MSDELVPADQSNLRASDADRERIAQVLHQATAEGRLDIHELDERLAAVYAAKTYGELAPITADLVLSGVQQPQMTAMTAQQHPVASPRVGGTPGSAVSVAFWSGVNRKGQWVVPRTHNAVAVMGGVEIDLTHARFAEQEVTISCFAFWGGVEIRVPEDINVSVDGFGFMGAFEDRVPSRPHIPGAPTVRITGLAIMGGVEVKGPKKKKKGLLRELLE</sequence>
<dbReference type="OrthoDB" id="4772576at2"/>
<feature type="domain" description="DUF1707" evidence="1">
    <location>
        <begin position="13"/>
        <end position="64"/>
    </location>
</feature>
<dbReference type="EMBL" id="FNCC01000004">
    <property type="protein sequence ID" value="SDF89902.1"/>
    <property type="molecule type" value="Genomic_DNA"/>
</dbReference>
<dbReference type="PANTHER" id="PTHR40763:SF4">
    <property type="entry name" value="DUF1707 DOMAIN-CONTAINING PROTEIN"/>
    <property type="match status" value="1"/>
</dbReference>
<evidence type="ECO:0000259" key="2">
    <source>
        <dbReference type="Pfam" id="PF09922"/>
    </source>
</evidence>
<accession>A0A1G7PUA3</accession>
<keyword evidence="4" id="KW-1185">Reference proteome</keyword>
<dbReference type="Pfam" id="PF09922">
    <property type="entry name" value="LiaF-like_C"/>
    <property type="match status" value="1"/>
</dbReference>
<evidence type="ECO:0000259" key="1">
    <source>
        <dbReference type="Pfam" id="PF08044"/>
    </source>
</evidence>
<dbReference type="Pfam" id="PF08044">
    <property type="entry name" value="DUF1707"/>
    <property type="match status" value="1"/>
</dbReference>
<feature type="domain" description="Cell wall-active antibiotics response LiaF-like C-terminal" evidence="2">
    <location>
        <begin position="116"/>
        <end position="171"/>
    </location>
</feature>
<organism evidence="3 4">
    <name type="scientific">Lentzea fradiae</name>
    <dbReference type="NCBI Taxonomy" id="200378"/>
    <lineage>
        <taxon>Bacteria</taxon>
        <taxon>Bacillati</taxon>
        <taxon>Actinomycetota</taxon>
        <taxon>Actinomycetes</taxon>
        <taxon>Pseudonocardiales</taxon>
        <taxon>Pseudonocardiaceae</taxon>
        <taxon>Lentzea</taxon>
    </lineage>
</organism>
<proteinExistence type="predicted"/>
<evidence type="ECO:0000313" key="3">
    <source>
        <dbReference type="EMBL" id="SDF89902.1"/>
    </source>
</evidence>
<evidence type="ECO:0000313" key="4">
    <source>
        <dbReference type="Proteomes" id="UP000199623"/>
    </source>
</evidence>